<evidence type="ECO:0000256" key="4">
    <source>
        <dbReference type="ARBA" id="ARBA00022679"/>
    </source>
</evidence>
<keyword evidence="1 10" id="KW-0963">Cytoplasm</keyword>
<keyword evidence="7 10" id="KW-0274">FAD</keyword>
<comment type="subcellular location">
    <subcellularLocation>
        <location evidence="10">Cytoplasm</location>
    </subcellularLocation>
</comment>
<dbReference type="GO" id="GO:0032259">
    <property type="term" value="P:methylation"/>
    <property type="evidence" value="ECO:0007669"/>
    <property type="project" value="UniProtKB-KW"/>
</dbReference>
<organism evidence="13 14">
    <name type="scientific">Entomomonas moraniae</name>
    <dbReference type="NCBI Taxonomy" id="2213226"/>
    <lineage>
        <taxon>Bacteria</taxon>
        <taxon>Pseudomonadati</taxon>
        <taxon>Pseudomonadota</taxon>
        <taxon>Gammaproteobacteria</taxon>
        <taxon>Pseudomonadales</taxon>
        <taxon>Pseudomonadaceae</taxon>
        <taxon>Entomomonas</taxon>
    </lineage>
</organism>
<evidence type="ECO:0000256" key="6">
    <source>
        <dbReference type="ARBA" id="ARBA00022694"/>
    </source>
</evidence>
<keyword evidence="6 10" id="KW-0819">tRNA processing</keyword>
<evidence type="ECO:0000259" key="11">
    <source>
        <dbReference type="Pfam" id="PF01266"/>
    </source>
</evidence>
<dbReference type="GO" id="GO:0004808">
    <property type="term" value="F:tRNA (5-methylaminomethyl-2-thiouridylate)(34)-methyltransferase activity"/>
    <property type="evidence" value="ECO:0007669"/>
    <property type="project" value="UniProtKB-EC"/>
</dbReference>
<dbReference type="NCBIfam" id="TIGR03197">
    <property type="entry name" value="MnmC_Cterm"/>
    <property type="match status" value="1"/>
</dbReference>
<evidence type="ECO:0000256" key="7">
    <source>
        <dbReference type="ARBA" id="ARBA00022827"/>
    </source>
</evidence>
<comment type="function">
    <text evidence="10">Catalyzes the last two steps in the biosynthesis of 5-methylaminomethyl-2-thiouridine (mnm(5)s(2)U) at the wobble position (U34) in tRNA. Catalyzes the FAD-dependent demodification of cmnm(5)s(2)U34 to nm(5)s(2)U34, followed by the transfer of a methyl group from S-adenosyl-L-methionine to nm(5)s(2)U34, to form mnm(5)s(2)U34.</text>
</comment>
<comment type="similarity">
    <text evidence="10">In the N-terminal section; belongs to the methyltransferase superfamily. tRNA (mnm(5)s(2)U34)-methyltransferase family.</text>
</comment>
<dbReference type="PANTHER" id="PTHR13847:SF283">
    <property type="entry name" value="TRNA 5-METHYLAMINOMETHYL-2-THIOURIDINE BIOSYNTHESIS BIFUNCTIONAL PROTEIN MNMC"/>
    <property type="match status" value="1"/>
</dbReference>
<dbReference type="NCBIfam" id="NF002481">
    <property type="entry name" value="PRK01747.1-2"/>
    <property type="match status" value="1"/>
</dbReference>
<dbReference type="HAMAP" id="MF_01102">
    <property type="entry name" value="MnmC"/>
    <property type="match status" value="1"/>
</dbReference>
<dbReference type="InterPro" id="IPR017610">
    <property type="entry name" value="tRNA_S-uridine_synth_MnmC_C"/>
</dbReference>
<dbReference type="InterPro" id="IPR029063">
    <property type="entry name" value="SAM-dependent_MTases_sf"/>
</dbReference>
<evidence type="ECO:0000313" key="14">
    <source>
        <dbReference type="Proteomes" id="UP000273143"/>
    </source>
</evidence>
<evidence type="ECO:0000256" key="10">
    <source>
        <dbReference type="HAMAP-Rule" id="MF_01102"/>
    </source>
</evidence>
<evidence type="ECO:0000313" key="13">
    <source>
        <dbReference type="EMBL" id="AZS51150.1"/>
    </source>
</evidence>
<keyword evidence="9 10" id="KW-0511">Multifunctional enzyme</keyword>
<evidence type="ECO:0000256" key="2">
    <source>
        <dbReference type="ARBA" id="ARBA00022603"/>
    </source>
</evidence>
<dbReference type="EC" id="1.5.-.-" evidence="10"/>
<dbReference type="GO" id="GO:0050660">
    <property type="term" value="F:flavin adenine dinucleotide binding"/>
    <property type="evidence" value="ECO:0007669"/>
    <property type="project" value="UniProtKB-UniRule"/>
</dbReference>
<dbReference type="EMBL" id="CP029822">
    <property type="protein sequence ID" value="AZS51150.1"/>
    <property type="molecule type" value="Genomic_DNA"/>
</dbReference>
<dbReference type="Proteomes" id="UP000273143">
    <property type="component" value="Chromosome"/>
</dbReference>
<dbReference type="AlphaFoldDB" id="A0A3Q9JM17"/>
<dbReference type="EC" id="2.1.1.61" evidence="10"/>
<dbReference type="InterPro" id="IPR036188">
    <property type="entry name" value="FAD/NAD-bd_sf"/>
</dbReference>
<evidence type="ECO:0000256" key="5">
    <source>
        <dbReference type="ARBA" id="ARBA00022691"/>
    </source>
</evidence>
<accession>A0A3Q9JM17</accession>
<evidence type="ECO:0000256" key="1">
    <source>
        <dbReference type="ARBA" id="ARBA00022490"/>
    </source>
</evidence>
<dbReference type="GO" id="GO:0002098">
    <property type="term" value="P:tRNA wobble uridine modification"/>
    <property type="evidence" value="ECO:0007669"/>
    <property type="project" value="TreeGrafter"/>
</dbReference>
<feature type="region of interest" description="FAD-dependent cmnm(5)s(2)U34 oxidoreductase" evidence="10">
    <location>
        <begin position="268"/>
        <end position="670"/>
    </location>
</feature>
<keyword evidence="8 10" id="KW-0560">Oxidoreductase</keyword>
<feature type="domain" description="FAD dependent oxidoreductase" evidence="11">
    <location>
        <begin position="265"/>
        <end position="636"/>
    </location>
</feature>
<comment type="cofactor">
    <cofactor evidence="10">
        <name>FAD</name>
        <dbReference type="ChEBI" id="CHEBI:57692"/>
    </cofactor>
</comment>
<sequence>MTKINYADLVWDEHGQPISIEFDDVYFSKASGLEETEYVFLKHNQLFDRFKQLKDHDFFVIGETGFGSGLNFLCGWRLFEQIAPTNTTLHYISVEKHPLTKDDLTQALSLWDDLAEWRDALLEQYVAVHEGYQRFVFANGRVVLTLLVGDVHAQLPLLNATVDAWFLDGFSPAKNPQMWTDDLFKQLARLSKNDTTLATFTSAGFVRRGLIEAGFAIDKDIGFANKREMLFGHFVGNTDKITSRADIIPPWYCRLPTPVFTKRRAIVVGAGVAGASTAASLATRGWQVVVLEKREEVARAGSGNAQGILYLKLSAHQTLQSRLLLEGFGYTRRLLETLTAQGVLKKGDDWDDCGLLQLAFDDKEWKRQQQLAEAFSSSLLSPITQEGASQVAGLSVNHQGLLFPEGGWVKPRVLCQVLLTHPNIEVLCHQDVVSLAHDGQQWQAKGSSGVLASAEVVVLATAQDTRQFSVTSKLPIKGIRGQTTELPANQRSESLSSVICSDGYISPAKDDKHCLGATFNFHAVDLLISKQEHNENIQTLKTISLDLAERLRVDNLALEDLEGRAAYRCTATDYLPIVGPIAHRDIFLEDYKVLIKDAKKIPDTPCPWVNGLFLNIAHGSRGLITAPLCGEMLASWLENEPLPIEQDLMEACHPNRFWVRELRYFRRAFE</sequence>
<dbReference type="InterPro" id="IPR008471">
    <property type="entry name" value="MnmC-like_methylTransf"/>
</dbReference>
<feature type="region of interest" description="tRNA (mnm(5)s(2)U34)-methyltransferase" evidence="10">
    <location>
        <begin position="1"/>
        <end position="235"/>
    </location>
</feature>
<keyword evidence="4 10" id="KW-0808">Transferase</keyword>
<dbReference type="Gene3D" id="3.40.50.150">
    <property type="entry name" value="Vaccinia Virus protein VP39"/>
    <property type="match status" value="1"/>
</dbReference>
<evidence type="ECO:0000259" key="12">
    <source>
        <dbReference type="Pfam" id="PF05430"/>
    </source>
</evidence>
<dbReference type="InterPro" id="IPR047785">
    <property type="entry name" value="tRNA_MNMC2"/>
</dbReference>
<dbReference type="Pfam" id="PF05430">
    <property type="entry name" value="Methyltransf_30"/>
    <property type="match status" value="1"/>
</dbReference>
<dbReference type="GO" id="GO:0005737">
    <property type="term" value="C:cytoplasm"/>
    <property type="evidence" value="ECO:0007669"/>
    <property type="project" value="UniProtKB-SubCell"/>
</dbReference>
<feature type="domain" description="MnmC-like methyltransferase" evidence="12">
    <location>
        <begin position="114"/>
        <end position="232"/>
    </location>
</feature>
<keyword evidence="14" id="KW-1185">Reference proteome</keyword>
<dbReference type="SUPFAM" id="SSF51905">
    <property type="entry name" value="FAD/NAD(P)-binding domain"/>
    <property type="match status" value="1"/>
</dbReference>
<keyword evidence="3 10" id="KW-0285">Flavoprotein</keyword>
<dbReference type="GO" id="GO:0016645">
    <property type="term" value="F:oxidoreductase activity, acting on the CH-NH group of donors"/>
    <property type="evidence" value="ECO:0007669"/>
    <property type="project" value="InterPro"/>
</dbReference>
<protein>
    <recommendedName>
        <fullName evidence="10">tRNA 5-methylaminomethyl-2-thiouridine biosynthesis bifunctional protein MnmC</fullName>
        <shortName evidence="10">tRNA mnm(5)s(2)U biosynthesis bifunctional protein</shortName>
    </recommendedName>
    <domain>
        <recommendedName>
            <fullName evidence="10">tRNA (mnm(5)s(2)U34)-methyltransferase</fullName>
            <ecNumber evidence="10">2.1.1.61</ecNumber>
        </recommendedName>
    </domain>
    <domain>
        <recommendedName>
            <fullName evidence="10">FAD-dependent cmnm(5)s(2)U34 oxidoreductase</fullName>
            <ecNumber evidence="10">1.5.-.-</ecNumber>
        </recommendedName>
    </domain>
</protein>
<evidence type="ECO:0000256" key="3">
    <source>
        <dbReference type="ARBA" id="ARBA00022630"/>
    </source>
</evidence>
<evidence type="ECO:0000256" key="8">
    <source>
        <dbReference type="ARBA" id="ARBA00023002"/>
    </source>
</evidence>
<dbReference type="KEGG" id="emo:DM558_10375"/>
<proteinExistence type="inferred from homology"/>
<comment type="catalytic activity">
    <reaction evidence="10">
        <text>5-aminomethyl-2-thiouridine(34) in tRNA + S-adenosyl-L-methionine = 5-methylaminomethyl-2-thiouridine(34) in tRNA + S-adenosyl-L-homocysteine + H(+)</text>
        <dbReference type="Rhea" id="RHEA:19569"/>
        <dbReference type="Rhea" id="RHEA-COMP:10195"/>
        <dbReference type="Rhea" id="RHEA-COMP:10197"/>
        <dbReference type="ChEBI" id="CHEBI:15378"/>
        <dbReference type="ChEBI" id="CHEBI:57856"/>
        <dbReference type="ChEBI" id="CHEBI:59789"/>
        <dbReference type="ChEBI" id="CHEBI:74454"/>
        <dbReference type="ChEBI" id="CHEBI:74455"/>
        <dbReference type="EC" id="2.1.1.61"/>
    </reaction>
</comment>
<dbReference type="Gene3D" id="3.50.50.60">
    <property type="entry name" value="FAD/NAD(P)-binding domain"/>
    <property type="match status" value="1"/>
</dbReference>
<dbReference type="RefSeq" id="WP_127163929.1">
    <property type="nucleotide sequence ID" value="NZ_CP029822.1"/>
</dbReference>
<reference evidence="14" key="1">
    <citation type="submission" date="2018-06" db="EMBL/GenBank/DDBJ databases">
        <title>Complete genome of Pseudomonas insecticola strain QZS01.</title>
        <authorList>
            <person name="Wang J."/>
            <person name="Su Q."/>
        </authorList>
    </citation>
    <scope>NUCLEOTIDE SEQUENCE [LARGE SCALE GENOMIC DNA]</scope>
    <source>
        <strain evidence="14">QZS01</strain>
    </source>
</reference>
<dbReference type="Gene3D" id="3.30.9.10">
    <property type="entry name" value="D-Amino Acid Oxidase, subunit A, domain 2"/>
    <property type="match status" value="1"/>
</dbReference>
<dbReference type="NCBIfam" id="NF033855">
    <property type="entry name" value="tRNA_MNMC2"/>
    <property type="match status" value="1"/>
</dbReference>
<comment type="similarity">
    <text evidence="10">In the C-terminal section; belongs to the DAO family.</text>
</comment>
<gene>
    <name evidence="10 13" type="primary">mnmC</name>
    <name evidence="13" type="ORF">DM558_10375</name>
</gene>
<dbReference type="PANTHER" id="PTHR13847">
    <property type="entry name" value="SARCOSINE DEHYDROGENASE-RELATED"/>
    <property type="match status" value="1"/>
</dbReference>
<keyword evidence="5 10" id="KW-0949">S-adenosyl-L-methionine</keyword>
<dbReference type="InterPro" id="IPR023032">
    <property type="entry name" value="tRNA_MAMT_biosynth_bifunc_MnmC"/>
</dbReference>
<evidence type="ECO:0000256" key="9">
    <source>
        <dbReference type="ARBA" id="ARBA00023268"/>
    </source>
</evidence>
<keyword evidence="2 10" id="KW-0489">Methyltransferase</keyword>
<name>A0A3Q9JM17_9GAMM</name>
<dbReference type="Pfam" id="PF01266">
    <property type="entry name" value="DAO"/>
    <property type="match status" value="1"/>
</dbReference>
<dbReference type="InterPro" id="IPR006076">
    <property type="entry name" value="FAD-dep_OxRdtase"/>
</dbReference>